<evidence type="ECO:0000313" key="6">
    <source>
        <dbReference type="Proteomes" id="UP000186756"/>
    </source>
</evidence>
<evidence type="ECO:0000313" key="4">
    <source>
        <dbReference type="EMBL" id="OLU04140.1"/>
    </source>
</evidence>
<reference evidence="6" key="2">
    <citation type="submission" date="2017-01" db="EMBL/GenBank/DDBJ databases">
        <authorList>
            <person name="Poblete-Castro I."/>
        </authorList>
    </citation>
    <scope>NUCLEOTIDE SEQUENCE [LARGE SCALE GENOMIC DNA]</scope>
    <source>
        <strain evidence="6">DSM 18361 / CCUG 53116 / MT1</strain>
    </source>
</reference>
<organism evidence="5 7">
    <name type="scientific">Pseudomonas reinekei</name>
    <dbReference type="NCBI Taxonomy" id="395598"/>
    <lineage>
        <taxon>Bacteria</taxon>
        <taxon>Pseudomonadati</taxon>
        <taxon>Pseudomonadota</taxon>
        <taxon>Gammaproteobacteria</taxon>
        <taxon>Pseudomonadales</taxon>
        <taxon>Pseudomonadaceae</taxon>
        <taxon>Pseudomonas</taxon>
    </lineage>
</organism>
<accession>A0A1H0I5Z8</accession>
<evidence type="ECO:0000256" key="1">
    <source>
        <dbReference type="SAM" id="Coils"/>
    </source>
</evidence>
<dbReference type="EMBL" id="VZPS01000004">
    <property type="protein sequence ID" value="KAB0486865.1"/>
    <property type="molecule type" value="Genomic_DNA"/>
</dbReference>
<evidence type="ECO:0000313" key="5">
    <source>
        <dbReference type="EMBL" id="SDO26858.1"/>
    </source>
</evidence>
<dbReference type="OrthoDB" id="7029599at2"/>
<proteinExistence type="predicted"/>
<reference evidence="4" key="3">
    <citation type="submission" date="2017-01" db="EMBL/GenBank/DDBJ databases">
        <authorList>
            <person name="Mah S.A."/>
            <person name="Swanson W.J."/>
            <person name="Moy G.W."/>
            <person name="Vacquier V.D."/>
        </authorList>
    </citation>
    <scope>NUCLEOTIDE SEQUENCE [LARGE SCALE GENOMIC DNA]</scope>
    <source>
        <strain evidence="4">MT1</strain>
    </source>
</reference>
<sequence>MSLTIGFPNASVINIGGKAASSAETLSDTTAESSTQRLGLEGEDKKSVSLGGVRGSEQADSAGSQQSIAVQMLLKRMQELQEQLREQQQQLAATQAASFQSAEAKATAVMSIQAQIADTSAALMQVAAALAKELTGSGNVVSTRA</sequence>
<evidence type="ECO:0000256" key="2">
    <source>
        <dbReference type="SAM" id="MobiDB-lite"/>
    </source>
</evidence>
<dbReference type="Proteomes" id="UP000198549">
    <property type="component" value="Chromosome I"/>
</dbReference>
<dbReference type="Proteomes" id="UP000460142">
    <property type="component" value="Unassembled WGS sequence"/>
</dbReference>
<keyword evidence="6" id="KW-1185">Reference proteome</keyword>
<keyword evidence="1" id="KW-0175">Coiled coil</keyword>
<dbReference type="Proteomes" id="UP000186756">
    <property type="component" value="Unassembled WGS sequence"/>
</dbReference>
<dbReference type="AlphaFoldDB" id="A0A1H0I5Z8"/>
<name>A0A1H0I5Z8_PSERE</name>
<feature type="compositionally biased region" description="Polar residues" evidence="2">
    <location>
        <begin position="22"/>
        <end position="37"/>
    </location>
</feature>
<reference evidence="3 8" key="4">
    <citation type="submission" date="2019-09" db="EMBL/GenBank/DDBJ databases">
        <title>Draft genome sequences of 48 bacterial type strains from the CCUG.</title>
        <authorList>
            <person name="Tunovic T."/>
            <person name="Pineiro-Iglesias B."/>
            <person name="Unosson C."/>
            <person name="Inganas E."/>
            <person name="Ohlen M."/>
            <person name="Cardew S."/>
            <person name="Jensie-Markopoulos S."/>
            <person name="Salva-Serra F."/>
            <person name="Jaen-Luchoro D."/>
            <person name="Karlsson R."/>
            <person name="Svensson-Stadler L."/>
            <person name="Chun J."/>
            <person name="Moore E."/>
        </authorList>
    </citation>
    <scope>NUCLEOTIDE SEQUENCE [LARGE SCALE GENOMIC DNA]</scope>
    <source>
        <strain evidence="3 8">CCUG 53116</strain>
    </source>
</reference>
<dbReference type="RefSeq" id="WP_075945867.1">
    <property type="nucleotide sequence ID" value="NZ_LT629709.1"/>
</dbReference>
<feature type="region of interest" description="Disordered" evidence="2">
    <location>
        <begin position="21"/>
        <end position="65"/>
    </location>
</feature>
<protein>
    <submittedName>
        <fullName evidence="5">Uncharacterized protein</fullName>
    </submittedName>
</protein>
<dbReference type="EMBL" id="MSTQ01000004">
    <property type="protein sequence ID" value="OLU04140.1"/>
    <property type="molecule type" value="Genomic_DNA"/>
</dbReference>
<evidence type="ECO:0000313" key="7">
    <source>
        <dbReference type="Proteomes" id="UP000198549"/>
    </source>
</evidence>
<feature type="coiled-coil region" evidence="1">
    <location>
        <begin position="70"/>
        <end position="97"/>
    </location>
</feature>
<reference evidence="5 7" key="1">
    <citation type="submission" date="2016-10" db="EMBL/GenBank/DDBJ databases">
        <authorList>
            <person name="de Groot N.N."/>
        </authorList>
    </citation>
    <scope>NUCLEOTIDE SEQUENCE [LARGE SCALE GENOMIC DNA]</scope>
    <source>
        <strain evidence="5 7">BS3776</strain>
    </source>
</reference>
<evidence type="ECO:0000313" key="8">
    <source>
        <dbReference type="Proteomes" id="UP000460142"/>
    </source>
</evidence>
<gene>
    <name evidence="4" type="ORF">BVK86_07755</name>
    <name evidence="3" type="ORF">F7R15_08335</name>
    <name evidence="5" type="ORF">SAMN04490202_0390</name>
</gene>
<dbReference type="EMBL" id="LT629709">
    <property type="protein sequence ID" value="SDO26858.1"/>
    <property type="molecule type" value="Genomic_DNA"/>
</dbReference>
<evidence type="ECO:0000313" key="3">
    <source>
        <dbReference type="EMBL" id="KAB0486865.1"/>
    </source>
</evidence>